<evidence type="ECO:0000259" key="1">
    <source>
        <dbReference type="SMART" id="SM00347"/>
    </source>
</evidence>
<organism evidence="2 3">
    <name type="scientific">Actinomycetospora aeridis</name>
    <dbReference type="NCBI Taxonomy" id="3129231"/>
    <lineage>
        <taxon>Bacteria</taxon>
        <taxon>Bacillati</taxon>
        <taxon>Actinomycetota</taxon>
        <taxon>Actinomycetes</taxon>
        <taxon>Pseudonocardiales</taxon>
        <taxon>Pseudonocardiaceae</taxon>
        <taxon>Actinomycetospora</taxon>
    </lineage>
</organism>
<comment type="caution">
    <text evidence="2">The sequence shown here is derived from an EMBL/GenBank/DDBJ whole genome shotgun (WGS) entry which is preliminary data.</text>
</comment>
<dbReference type="Proteomes" id="UP001370100">
    <property type="component" value="Unassembled WGS sequence"/>
</dbReference>
<dbReference type="InterPro" id="IPR036390">
    <property type="entry name" value="WH_DNA-bd_sf"/>
</dbReference>
<keyword evidence="3" id="KW-1185">Reference proteome</keyword>
<dbReference type="InterPro" id="IPR000835">
    <property type="entry name" value="HTH_MarR-typ"/>
</dbReference>
<evidence type="ECO:0000313" key="3">
    <source>
        <dbReference type="Proteomes" id="UP001370100"/>
    </source>
</evidence>
<dbReference type="Gene3D" id="1.10.10.10">
    <property type="entry name" value="Winged helix-like DNA-binding domain superfamily/Winged helix DNA-binding domain"/>
    <property type="match status" value="1"/>
</dbReference>
<reference evidence="2 3" key="1">
    <citation type="submission" date="2024-03" db="EMBL/GenBank/DDBJ databases">
        <title>Actinomycetospora sp. OC33-EN06, a novel actinomycete isolated from wild orchid (Aerides multiflora).</title>
        <authorList>
            <person name="Suriyachadkun C."/>
        </authorList>
    </citation>
    <scope>NUCLEOTIDE SEQUENCE [LARGE SCALE GENOMIC DNA]</scope>
    <source>
        <strain evidence="2 3">OC33-EN06</strain>
    </source>
</reference>
<dbReference type="RefSeq" id="WP_337713416.1">
    <property type="nucleotide sequence ID" value="NZ_JBBEGL010000003.1"/>
</dbReference>
<dbReference type="InterPro" id="IPR036388">
    <property type="entry name" value="WH-like_DNA-bd_sf"/>
</dbReference>
<evidence type="ECO:0000313" key="2">
    <source>
        <dbReference type="EMBL" id="MEJ2886918.1"/>
    </source>
</evidence>
<dbReference type="Pfam" id="PF12802">
    <property type="entry name" value="MarR_2"/>
    <property type="match status" value="1"/>
</dbReference>
<proteinExistence type="predicted"/>
<gene>
    <name evidence="2" type="ORF">WCD41_10705</name>
</gene>
<dbReference type="SMART" id="SM00347">
    <property type="entry name" value="HTH_MARR"/>
    <property type="match status" value="1"/>
</dbReference>
<sequence>MDHTERQQQEEDATDELVTVVLDELGPAVQWYREEVARRLGLSATEALCLDLCRRRGPISSGRLGEQLGLTRSAVAKMLRRLEADGHVVRELARDREQEIHVRLRPHRARDELLADLRGQFRREVRVLVAERGIREGRHSLVAGVVVRLGDVLFTHARAMAEGTVRRRILAERRARCEADPALPWWARH</sequence>
<protein>
    <submittedName>
        <fullName evidence="2">MarR family transcriptional regulator</fullName>
    </submittedName>
</protein>
<dbReference type="EMBL" id="JBBEGL010000003">
    <property type="protein sequence ID" value="MEJ2886918.1"/>
    <property type="molecule type" value="Genomic_DNA"/>
</dbReference>
<dbReference type="SUPFAM" id="SSF46785">
    <property type="entry name" value="Winged helix' DNA-binding domain"/>
    <property type="match status" value="1"/>
</dbReference>
<name>A0ABU8N3S9_9PSEU</name>
<feature type="domain" description="HTH marR-type" evidence="1">
    <location>
        <begin position="35"/>
        <end position="132"/>
    </location>
</feature>
<accession>A0ABU8N3S9</accession>